<dbReference type="Pfam" id="PF03130">
    <property type="entry name" value="HEAT_PBS"/>
    <property type="match status" value="2"/>
</dbReference>
<comment type="caution">
    <text evidence="1">The sequence shown here is derived from an EMBL/GenBank/DDBJ whole genome shotgun (WGS) entry which is preliminary data.</text>
</comment>
<evidence type="ECO:0000313" key="2">
    <source>
        <dbReference type="Proteomes" id="UP001500363"/>
    </source>
</evidence>
<proteinExistence type="predicted"/>
<dbReference type="InterPro" id="IPR011989">
    <property type="entry name" value="ARM-like"/>
</dbReference>
<protein>
    <recommendedName>
        <fullName evidence="3">HEAT repeat protein</fullName>
    </recommendedName>
</protein>
<organism evidence="1 2">
    <name type="scientific">Kribbella lupini</name>
    <dbReference type="NCBI Taxonomy" id="291602"/>
    <lineage>
        <taxon>Bacteria</taxon>
        <taxon>Bacillati</taxon>
        <taxon>Actinomycetota</taxon>
        <taxon>Actinomycetes</taxon>
        <taxon>Propionibacteriales</taxon>
        <taxon>Kribbellaceae</taxon>
        <taxon>Kribbella</taxon>
    </lineage>
</organism>
<reference evidence="2" key="1">
    <citation type="journal article" date="2019" name="Int. J. Syst. Evol. Microbiol.">
        <title>The Global Catalogue of Microorganisms (GCM) 10K type strain sequencing project: providing services to taxonomists for standard genome sequencing and annotation.</title>
        <authorList>
            <consortium name="The Broad Institute Genomics Platform"/>
            <consortium name="The Broad Institute Genome Sequencing Center for Infectious Disease"/>
            <person name="Wu L."/>
            <person name="Ma J."/>
        </authorList>
    </citation>
    <scope>NUCLEOTIDE SEQUENCE [LARGE SCALE GENOMIC DNA]</scope>
    <source>
        <strain evidence="2">JCM 14303</strain>
    </source>
</reference>
<dbReference type="InterPro" id="IPR004155">
    <property type="entry name" value="PBS_lyase_HEAT"/>
</dbReference>
<evidence type="ECO:0000313" key="1">
    <source>
        <dbReference type="EMBL" id="GAA1559282.1"/>
    </source>
</evidence>
<evidence type="ECO:0008006" key="3">
    <source>
        <dbReference type="Google" id="ProtNLM"/>
    </source>
</evidence>
<dbReference type="Proteomes" id="UP001500363">
    <property type="component" value="Unassembled WGS sequence"/>
</dbReference>
<dbReference type="Gene3D" id="1.25.10.10">
    <property type="entry name" value="Leucine-rich Repeat Variant"/>
    <property type="match status" value="1"/>
</dbReference>
<accession>A0ABP4NBL8</accession>
<dbReference type="EMBL" id="BAAANC010000005">
    <property type="protein sequence ID" value="GAA1559282.1"/>
    <property type="molecule type" value="Genomic_DNA"/>
</dbReference>
<name>A0ABP4NBL8_9ACTN</name>
<keyword evidence="2" id="KW-1185">Reference proteome</keyword>
<sequence length="158" mass="17229">MVLAPSGEERLLPAEFLRLNGVRDGRVFGLGLLTDAIERKDGDDLELALIVCNTFGFSANHLNSLIALTTADWHYKHEDVVAALGGLGDPAAVDTLYTATQWVPTYLDFDEARALARKAVYALGALSGEEADNALRRVLESEDAIVREFAEEQIARRG</sequence>
<dbReference type="SUPFAM" id="SSF48371">
    <property type="entry name" value="ARM repeat"/>
    <property type="match status" value="1"/>
</dbReference>
<dbReference type="InterPro" id="IPR016024">
    <property type="entry name" value="ARM-type_fold"/>
</dbReference>
<gene>
    <name evidence="1" type="ORF">GCM10009741_75380</name>
</gene>